<dbReference type="STRING" id="6573.A0A210PZB9"/>
<reference evidence="1 2" key="1">
    <citation type="journal article" date="2017" name="Nat. Ecol. Evol.">
        <title>Scallop genome provides insights into evolution of bilaterian karyotype and development.</title>
        <authorList>
            <person name="Wang S."/>
            <person name="Zhang J."/>
            <person name="Jiao W."/>
            <person name="Li J."/>
            <person name="Xun X."/>
            <person name="Sun Y."/>
            <person name="Guo X."/>
            <person name="Huan P."/>
            <person name="Dong B."/>
            <person name="Zhang L."/>
            <person name="Hu X."/>
            <person name="Sun X."/>
            <person name="Wang J."/>
            <person name="Zhao C."/>
            <person name="Wang Y."/>
            <person name="Wang D."/>
            <person name="Huang X."/>
            <person name="Wang R."/>
            <person name="Lv J."/>
            <person name="Li Y."/>
            <person name="Zhang Z."/>
            <person name="Liu B."/>
            <person name="Lu W."/>
            <person name="Hui Y."/>
            <person name="Liang J."/>
            <person name="Zhou Z."/>
            <person name="Hou R."/>
            <person name="Li X."/>
            <person name="Liu Y."/>
            <person name="Li H."/>
            <person name="Ning X."/>
            <person name="Lin Y."/>
            <person name="Zhao L."/>
            <person name="Xing Q."/>
            <person name="Dou J."/>
            <person name="Li Y."/>
            <person name="Mao J."/>
            <person name="Guo H."/>
            <person name="Dou H."/>
            <person name="Li T."/>
            <person name="Mu C."/>
            <person name="Jiang W."/>
            <person name="Fu Q."/>
            <person name="Fu X."/>
            <person name="Miao Y."/>
            <person name="Liu J."/>
            <person name="Yu Q."/>
            <person name="Li R."/>
            <person name="Liao H."/>
            <person name="Li X."/>
            <person name="Kong Y."/>
            <person name="Jiang Z."/>
            <person name="Chourrout D."/>
            <person name="Li R."/>
            <person name="Bao Z."/>
        </authorList>
    </citation>
    <scope>NUCLEOTIDE SEQUENCE [LARGE SCALE GENOMIC DNA]</scope>
    <source>
        <strain evidence="1 2">PY_sf001</strain>
    </source>
</reference>
<name>A0A210PZB9_MIZYE</name>
<evidence type="ECO:0000313" key="2">
    <source>
        <dbReference type="Proteomes" id="UP000242188"/>
    </source>
</evidence>
<protein>
    <submittedName>
        <fullName evidence="1">Ribonuclease P protein subunit p40</fullName>
    </submittedName>
</protein>
<dbReference type="GO" id="GO:0001682">
    <property type="term" value="P:tRNA 5'-leader removal"/>
    <property type="evidence" value="ECO:0007669"/>
    <property type="project" value="InterPro"/>
</dbReference>
<keyword evidence="2" id="KW-1185">Reference proteome</keyword>
<dbReference type="InterPro" id="IPR013893">
    <property type="entry name" value="RNase_P_Rpp40"/>
</dbReference>
<proteinExistence type="predicted"/>
<dbReference type="PANTHER" id="PTHR15396:SF1">
    <property type="entry name" value="RIBONUCLEASE P PROTEIN SUBUNIT P40"/>
    <property type="match status" value="1"/>
</dbReference>
<gene>
    <name evidence="1" type="ORF">KP79_PYT13472</name>
</gene>
<dbReference type="PANTHER" id="PTHR15396">
    <property type="entry name" value="RIBONUCLEASE P PROTEIN SUBUNIT P40"/>
    <property type="match status" value="1"/>
</dbReference>
<dbReference type="GO" id="GO:0000447">
    <property type="term" value="P:endonucleolytic cleavage in ITS1 to separate SSU-rRNA from 5.8S rRNA and LSU-rRNA from tricistronic rRNA transcript (SSU-rRNA, 5.8S rRNA, LSU-rRNA)"/>
    <property type="evidence" value="ECO:0007669"/>
    <property type="project" value="TreeGrafter"/>
</dbReference>
<dbReference type="OrthoDB" id="63112at2759"/>
<dbReference type="GO" id="GO:0000171">
    <property type="term" value="F:ribonuclease MRP activity"/>
    <property type="evidence" value="ECO:0007669"/>
    <property type="project" value="TreeGrafter"/>
</dbReference>
<dbReference type="EMBL" id="NEDP02005352">
    <property type="protein sequence ID" value="OWF41831.1"/>
    <property type="molecule type" value="Genomic_DNA"/>
</dbReference>
<dbReference type="AlphaFoldDB" id="A0A210PZB9"/>
<dbReference type="GO" id="GO:0030681">
    <property type="term" value="C:multimeric ribonuclease P complex"/>
    <property type="evidence" value="ECO:0007669"/>
    <property type="project" value="TreeGrafter"/>
</dbReference>
<comment type="caution">
    <text evidence="1">The sequence shown here is derived from an EMBL/GenBank/DDBJ whole genome shotgun (WGS) entry which is preliminary data.</text>
</comment>
<evidence type="ECO:0000313" key="1">
    <source>
        <dbReference type="EMBL" id="OWF41831.1"/>
    </source>
</evidence>
<dbReference type="GO" id="GO:0000172">
    <property type="term" value="C:ribonuclease MRP complex"/>
    <property type="evidence" value="ECO:0007669"/>
    <property type="project" value="TreeGrafter"/>
</dbReference>
<dbReference type="Proteomes" id="UP000242188">
    <property type="component" value="Unassembled WGS sequence"/>
</dbReference>
<dbReference type="GO" id="GO:0004526">
    <property type="term" value="F:ribonuclease P activity"/>
    <property type="evidence" value="ECO:0007669"/>
    <property type="project" value="TreeGrafter"/>
</dbReference>
<organism evidence="1 2">
    <name type="scientific">Mizuhopecten yessoensis</name>
    <name type="common">Japanese scallop</name>
    <name type="synonym">Patinopecten yessoensis</name>
    <dbReference type="NCBI Taxonomy" id="6573"/>
    <lineage>
        <taxon>Eukaryota</taxon>
        <taxon>Metazoa</taxon>
        <taxon>Spiralia</taxon>
        <taxon>Lophotrochozoa</taxon>
        <taxon>Mollusca</taxon>
        <taxon>Bivalvia</taxon>
        <taxon>Autobranchia</taxon>
        <taxon>Pteriomorphia</taxon>
        <taxon>Pectinida</taxon>
        <taxon>Pectinoidea</taxon>
        <taxon>Pectinidae</taxon>
        <taxon>Mizuhopecten</taxon>
    </lineage>
</organism>
<accession>A0A210PZB9</accession>
<sequence length="304" mass="35066">MAAPMFSKRENLGKRIFEASSFQNTKSKHKDTILNHYFNCSMGLTLPDVKNVPDAVHNLCMDEKSYTVQGLSVLELIDMDLIGAFIKTGRLCLVSHKTRIDIEDCVAILPTGHLILHLTKDTYQCLGLEGKPAEFPHRNPEKFVVTINLLEKCFRPEKKKYQRVFRCLRDRLDIRFDVIMTWSPNDDALCPSSLQKYFQVKGHTCLKTNVRCQQRLLKHLQVPTLDAEMDCSDTREYDHDDVYEWLGGVAVNSCLNAEPDNYTTTYSYPGPTQEVEHSVYLQYKGFFSPSTIQRVLEEVRYTEH</sequence>
<dbReference type="Pfam" id="PF08584">
    <property type="entry name" value="Ribonuc_P_40"/>
    <property type="match status" value="1"/>
</dbReference>